<keyword evidence="4" id="KW-1185">Reference proteome</keyword>
<dbReference type="Gene3D" id="3.50.50.60">
    <property type="entry name" value="FAD/NAD(P)-binding domain"/>
    <property type="match status" value="1"/>
</dbReference>
<dbReference type="InterPro" id="IPR006076">
    <property type="entry name" value="FAD-dep_OxRdtase"/>
</dbReference>
<dbReference type="Pfam" id="PF01266">
    <property type="entry name" value="DAO"/>
    <property type="match status" value="1"/>
</dbReference>
<evidence type="ECO:0000313" key="3">
    <source>
        <dbReference type="EMBL" id="GAA5061754.1"/>
    </source>
</evidence>
<dbReference type="PANTHER" id="PTHR13847">
    <property type="entry name" value="SARCOSINE DEHYDROGENASE-RELATED"/>
    <property type="match status" value="1"/>
</dbReference>
<protein>
    <submittedName>
        <fullName evidence="3">FAD-binding oxidoreductase</fullName>
    </submittedName>
</protein>
<feature type="domain" description="FAD dependent oxidoreductase" evidence="2">
    <location>
        <begin position="6"/>
        <end position="341"/>
    </location>
</feature>
<dbReference type="PANTHER" id="PTHR13847:SF287">
    <property type="entry name" value="FAD-DEPENDENT OXIDOREDUCTASE DOMAIN-CONTAINING PROTEIN 1"/>
    <property type="match status" value="1"/>
</dbReference>
<sequence length="366" mass="40031">MTETFDIAVIGAGMAGASIAAELAPHASVVLCEAEDQPGYHTTGRSAAFREECYGGPDVVPLTLASGDYLKDGGFLRLRGGLYLARDGEDAKVEAFRKRFADSGVTLHPLDRVELESRLPGVREEWTRALSQPNCADIDVAGLHQHYLTRAKAAGAQLRARHRLRGAQRDGEQWRLDFGAAGELRAGVVVNAAGAWADHVAGLLGARALGIQPFRRTVVQLRVDPAPQPDLPLTLDIAGDFYFRPDNGRLWLSPHDETPSEACDAAPEEYDVALAIDRFQQVVDWEIETVERKWAGLRSFSPDRLPVYGYDPEIDGVFWFAGQGGYGIQTAPAAARLGAQLLLRHPRDAMTHELDEQLYSPARLRA</sequence>
<dbReference type="Gene3D" id="3.30.9.10">
    <property type="entry name" value="D-Amino Acid Oxidase, subunit A, domain 2"/>
    <property type="match status" value="1"/>
</dbReference>
<keyword evidence="1" id="KW-0560">Oxidoreductase</keyword>
<dbReference type="EMBL" id="BAABHV010000022">
    <property type="protein sequence ID" value="GAA5061754.1"/>
    <property type="molecule type" value="Genomic_DNA"/>
</dbReference>
<dbReference type="Proteomes" id="UP001500518">
    <property type="component" value="Unassembled WGS sequence"/>
</dbReference>
<proteinExistence type="predicted"/>
<name>A0ABP9KQN9_9SPHN</name>
<evidence type="ECO:0000313" key="4">
    <source>
        <dbReference type="Proteomes" id="UP001500518"/>
    </source>
</evidence>
<dbReference type="SUPFAM" id="SSF51905">
    <property type="entry name" value="FAD/NAD(P)-binding domain"/>
    <property type="match status" value="1"/>
</dbReference>
<accession>A0ABP9KQN9</accession>
<gene>
    <name evidence="3" type="ORF">GCM10023208_31480</name>
</gene>
<organism evidence="3 4">
    <name type="scientific">Erythrobacter westpacificensis</name>
    <dbReference type="NCBI Taxonomy" id="1055231"/>
    <lineage>
        <taxon>Bacteria</taxon>
        <taxon>Pseudomonadati</taxon>
        <taxon>Pseudomonadota</taxon>
        <taxon>Alphaproteobacteria</taxon>
        <taxon>Sphingomonadales</taxon>
        <taxon>Erythrobacteraceae</taxon>
        <taxon>Erythrobacter/Porphyrobacter group</taxon>
        <taxon>Erythrobacter</taxon>
    </lineage>
</organism>
<comment type="caution">
    <text evidence="3">The sequence shown here is derived from an EMBL/GenBank/DDBJ whole genome shotgun (WGS) entry which is preliminary data.</text>
</comment>
<evidence type="ECO:0000259" key="2">
    <source>
        <dbReference type="Pfam" id="PF01266"/>
    </source>
</evidence>
<dbReference type="RefSeq" id="WP_346033956.1">
    <property type="nucleotide sequence ID" value="NZ_BAABHV010000022.1"/>
</dbReference>
<evidence type="ECO:0000256" key="1">
    <source>
        <dbReference type="ARBA" id="ARBA00023002"/>
    </source>
</evidence>
<reference evidence="4" key="1">
    <citation type="journal article" date="2019" name="Int. J. Syst. Evol. Microbiol.">
        <title>The Global Catalogue of Microorganisms (GCM) 10K type strain sequencing project: providing services to taxonomists for standard genome sequencing and annotation.</title>
        <authorList>
            <consortium name="The Broad Institute Genomics Platform"/>
            <consortium name="The Broad Institute Genome Sequencing Center for Infectious Disease"/>
            <person name="Wu L."/>
            <person name="Ma J."/>
        </authorList>
    </citation>
    <scope>NUCLEOTIDE SEQUENCE [LARGE SCALE GENOMIC DNA]</scope>
    <source>
        <strain evidence="4">JCM 18014</strain>
    </source>
</reference>
<dbReference type="InterPro" id="IPR036188">
    <property type="entry name" value="FAD/NAD-bd_sf"/>
</dbReference>